<comment type="caution">
    <text evidence="3">The sequence shown here is derived from an EMBL/GenBank/DDBJ whole genome shotgun (WGS) entry which is preliminary data.</text>
</comment>
<keyword evidence="2" id="KW-0472">Membrane</keyword>
<organism evidence="3 4">
    <name type="scientific">Dunaliella salina</name>
    <name type="common">Green alga</name>
    <name type="synonym">Protococcus salinus</name>
    <dbReference type="NCBI Taxonomy" id="3046"/>
    <lineage>
        <taxon>Eukaryota</taxon>
        <taxon>Viridiplantae</taxon>
        <taxon>Chlorophyta</taxon>
        <taxon>core chlorophytes</taxon>
        <taxon>Chlorophyceae</taxon>
        <taxon>CS clade</taxon>
        <taxon>Chlamydomonadales</taxon>
        <taxon>Dunaliellaceae</taxon>
        <taxon>Dunaliella</taxon>
    </lineage>
</organism>
<accession>A0ABQ7FVN3</accession>
<evidence type="ECO:0000313" key="4">
    <source>
        <dbReference type="Proteomes" id="UP000815325"/>
    </source>
</evidence>
<keyword evidence="4" id="KW-1185">Reference proteome</keyword>
<evidence type="ECO:0000256" key="1">
    <source>
        <dbReference type="SAM" id="MobiDB-lite"/>
    </source>
</evidence>
<proteinExistence type="predicted"/>
<keyword evidence="2" id="KW-1133">Transmembrane helix</keyword>
<name>A0ABQ7FVN3_DUNSA</name>
<evidence type="ECO:0000256" key="2">
    <source>
        <dbReference type="SAM" id="Phobius"/>
    </source>
</evidence>
<feature type="transmembrane region" description="Helical" evidence="2">
    <location>
        <begin position="104"/>
        <end position="123"/>
    </location>
</feature>
<dbReference type="EMBL" id="MU070913">
    <property type="protein sequence ID" value="KAF5826457.1"/>
    <property type="molecule type" value="Genomic_DNA"/>
</dbReference>
<feature type="non-terminal residue" evidence="3">
    <location>
        <position position="1"/>
    </location>
</feature>
<protein>
    <recommendedName>
        <fullName evidence="5">Copper transporter</fullName>
    </recommendedName>
</protein>
<gene>
    <name evidence="3" type="ORF">DUNSADRAFT_3032</name>
</gene>
<dbReference type="Proteomes" id="UP000815325">
    <property type="component" value="Unassembled WGS sequence"/>
</dbReference>
<evidence type="ECO:0008006" key="5">
    <source>
        <dbReference type="Google" id="ProtNLM"/>
    </source>
</evidence>
<keyword evidence="2" id="KW-0812">Transmembrane</keyword>
<reference evidence="3" key="1">
    <citation type="submission" date="2017-08" db="EMBL/GenBank/DDBJ databases">
        <authorList>
            <person name="Polle J.E."/>
            <person name="Barry K."/>
            <person name="Cushman J."/>
            <person name="Schmutz J."/>
            <person name="Tran D."/>
            <person name="Hathwaick L.T."/>
            <person name="Yim W.C."/>
            <person name="Jenkins J."/>
            <person name="Mckie-Krisberg Z.M."/>
            <person name="Prochnik S."/>
            <person name="Lindquist E."/>
            <person name="Dockter R.B."/>
            <person name="Adam C."/>
            <person name="Molina H."/>
            <person name="Bunkerborg J."/>
            <person name="Jin E."/>
            <person name="Buchheim M."/>
            <person name="Magnuson J."/>
        </authorList>
    </citation>
    <scope>NUCLEOTIDE SEQUENCE</scope>
    <source>
        <strain evidence="3">CCAP 19/18</strain>
    </source>
</reference>
<feature type="region of interest" description="Disordered" evidence="1">
    <location>
        <begin position="149"/>
        <end position="170"/>
    </location>
</feature>
<evidence type="ECO:0000313" key="3">
    <source>
        <dbReference type="EMBL" id="KAF5826457.1"/>
    </source>
</evidence>
<sequence length="170" mass="18484">MQCKPEKGKGCVDYRESAAGPGSSSVTIVRIVNQTEIGAAKKRLLAFSGVSTMNETMNSKVTSCKPEPDWEAAAQSFLKMGPVYYDVAVWIDDFWLHLWGSAGGAYSSFFEICAVLLVTYALVSKIYKKTLRDKVARMRQVACSSWAPRQSYAPDPEGVESKPGGSALAV</sequence>